<reference evidence="1 2" key="1">
    <citation type="submission" date="2017-05" db="EMBL/GenBank/DDBJ databases">
        <title>The Genome Sequence of Enterococcus faecium 7H8_DIV0219.</title>
        <authorList>
            <consortium name="The Broad Institute Genomics Platform"/>
            <consortium name="The Broad Institute Genomic Center for Infectious Diseases"/>
            <person name="Earl A."/>
            <person name="Manson A."/>
            <person name="Schwartman J."/>
            <person name="Gilmore M."/>
            <person name="Abouelleil A."/>
            <person name="Cao P."/>
            <person name="Chapman S."/>
            <person name="Cusick C."/>
            <person name="Shea T."/>
            <person name="Young S."/>
            <person name="Neafsey D."/>
            <person name="Nusbaum C."/>
            <person name="Birren B."/>
        </authorList>
    </citation>
    <scope>NUCLEOTIDE SEQUENCE [LARGE SCALE GENOMIC DNA]</scope>
    <source>
        <strain evidence="1 2">7H8_DIV0219</strain>
    </source>
</reference>
<evidence type="ECO:0000313" key="2">
    <source>
        <dbReference type="Proteomes" id="UP000194885"/>
    </source>
</evidence>
<evidence type="ECO:0000313" key="1">
    <source>
        <dbReference type="EMBL" id="OTN83723.1"/>
    </source>
</evidence>
<dbReference type="EMBL" id="NGKW01000025">
    <property type="protein sequence ID" value="OTN83723.1"/>
    <property type="molecule type" value="Genomic_DNA"/>
</dbReference>
<dbReference type="Proteomes" id="UP000194885">
    <property type="component" value="Unassembled WGS sequence"/>
</dbReference>
<comment type="caution">
    <text evidence="1">The sequence shown here is derived from an EMBL/GenBank/DDBJ whole genome shotgun (WGS) entry which is preliminary data.</text>
</comment>
<gene>
    <name evidence="1" type="ORF">A5810_003103</name>
</gene>
<protein>
    <submittedName>
        <fullName evidence="1">Uncharacterized protein</fullName>
    </submittedName>
</protein>
<sequence length="110" mass="13003">MTLFNQANLIGEDRYQNIIFKFFDRTQPTNPEVVGVELRGTRFLSEEKRMIKERPYFLFQHPGNQKNAMFYASLNSKLLTGELKVFEAPIEVMSYLSLYKENYFGAKKYL</sequence>
<accession>A0A242ARN1</accession>
<name>A0A242ARN1_ENTFC</name>
<dbReference type="AlphaFoldDB" id="A0A242ARN1"/>
<organism evidence="1 2">
    <name type="scientific">Enterococcus faecium</name>
    <name type="common">Streptococcus faecium</name>
    <dbReference type="NCBI Taxonomy" id="1352"/>
    <lineage>
        <taxon>Bacteria</taxon>
        <taxon>Bacillati</taxon>
        <taxon>Bacillota</taxon>
        <taxon>Bacilli</taxon>
        <taxon>Lactobacillales</taxon>
        <taxon>Enterococcaceae</taxon>
        <taxon>Enterococcus</taxon>
    </lineage>
</organism>
<proteinExistence type="predicted"/>